<dbReference type="Gene3D" id="3.40.50.280">
    <property type="entry name" value="Cobalamin-binding domain"/>
    <property type="match status" value="1"/>
</dbReference>
<organism evidence="7 8">
    <name type="scientific">Roseibium suaedae</name>
    <dbReference type="NCBI Taxonomy" id="735517"/>
    <lineage>
        <taxon>Bacteria</taxon>
        <taxon>Pseudomonadati</taxon>
        <taxon>Pseudomonadota</taxon>
        <taxon>Alphaproteobacteria</taxon>
        <taxon>Hyphomicrobiales</taxon>
        <taxon>Stappiaceae</taxon>
        <taxon>Roseibium</taxon>
    </lineage>
</organism>
<dbReference type="CDD" id="cd01335">
    <property type="entry name" value="Radical_SAM"/>
    <property type="match status" value="1"/>
</dbReference>
<dbReference type="InterPro" id="IPR023984">
    <property type="entry name" value="rSAM_ocin_1"/>
</dbReference>
<feature type="domain" description="Radical SAM core" evidence="6">
    <location>
        <begin position="279"/>
        <end position="502"/>
    </location>
</feature>
<dbReference type="SFLD" id="SFLDF00324">
    <property type="entry name" value="bacteriocin_maturation"/>
    <property type="match status" value="1"/>
</dbReference>
<dbReference type="GO" id="GO:0046872">
    <property type="term" value="F:metal ion binding"/>
    <property type="evidence" value="ECO:0007669"/>
    <property type="project" value="UniProtKB-KW"/>
</dbReference>
<evidence type="ECO:0000256" key="1">
    <source>
        <dbReference type="ARBA" id="ARBA00001966"/>
    </source>
</evidence>
<sequence>MNKLLQASDQSQSSQDVCFVNMPLSGLERPSIALGQLQALLTGAGISTKSIYANLWFAEYFGLELSRVLQTVPPEDALVDWLFGAAAFPDFSPDHDLYLALMEKKAPQLGRAGITSEILLDLRGKIQAFTDWTADKILRRSPRIVGCTSTFQQHVPALALLRRIKQIAPDVVTMLGGANCETTMGLTTHSHFTWVDYVVSGEADSFIVPFMQDVLDTGCEIEAEDLPFGVMGPIHRLAGYPVTDQGDGVPRAITQDARNLPLPDYDDYFEELRQFLYSSVIEPGLPMEFSRGCWWGAKSHCTFCGLNGGSMAYRARAPETVVPDMTALTSRYNVDRVEAVDNIMDLRYFKTVLPELTEREKPFRLFFETKANLKKDQVKALADAGVIWIQPGIESLDSRILTLMGKGCTAAQNIMLLKWCRQFGVRASWSIISHFPGEEDSWYETMAELVPALTHLQPGNMVPLRFDRYSPYFTRPQAYKLKLKPAERYRYAYPLSDEHLFRQVYFFENEADTDPADRPGVKSMRAAMTNWLKAWRNGPPPVLSMTATQEALVLEDSRPGGVTMLLTGLHRSVLELSDDGPSEHQVIKTLTETGHTEEEVLEVMAELEAQKFLIRIDGRIIGLALTAPHQPVPLPSAFPGGSIASGRDKLGTLLAAF</sequence>
<dbReference type="Proteomes" id="UP000186002">
    <property type="component" value="Unassembled WGS sequence"/>
</dbReference>
<dbReference type="Gene3D" id="3.80.30.20">
    <property type="entry name" value="tm_1862 like domain"/>
    <property type="match status" value="1"/>
</dbReference>
<reference evidence="7 8" key="1">
    <citation type="submission" date="2016-11" db="EMBL/GenBank/DDBJ databases">
        <authorList>
            <person name="Jaros S."/>
            <person name="Januszkiewicz K."/>
            <person name="Wedrychowicz H."/>
        </authorList>
    </citation>
    <scope>NUCLEOTIDE SEQUENCE [LARGE SCALE GENOMIC DNA]</scope>
    <source>
        <strain evidence="7 8">DSM 22153</strain>
    </source>
</reference>
<evidence type="ECO:0000256" key="4">
    <source>
        <dbReference type="ARBA" id="ARBA00023004"/>
    </source>
</evidence>
<keyword evidence="3" id="KW-0479">Metal-binding</keyword>
<dbReference type="OrthoDB" id="9801424at2"/>
<dbReference type="InterPro" id="IPR023404">
    <property type="entry name" value="rSAM_horseshoe"/>
</dbReference>
<dbReference type="PROSITE" id="PS51918">
    <property type="entry name" value="RADICAL_SAM"/>
    <property type="match status" value="1"/>
</dbReference>
<dbReference type="PANTHER" id="PTHR43409">
    <property type="entry name" value="ANAEROBIC MAGNESIUM-PROTOPORPHYRIN IX MONOMETHYL ESTER CYCLASE-RELATED"/>
    <property type="match status" value="1"/>
</dbReference>
<accession>A0A1M7HVR2</accession>
<keyword evidence="2" id="KW-0949">S-adenosyl-L-methionine</keyword>
<keyword evidence="4" id="KW-0408">Iron</keyword>
<name>A0A1M7HVR2_9HYPH</name>
<evidence type="ECO:0000313" key="7">
    <source>
        <dbReference type="EMBL" id="SHM32586.1"/>
    </source>
</evidence>
<evidence type="ECO:0000256" key="2">
    <source>
        <dbReference type="ARBA" id="ARBA00022691"/>
    </source>
</evidence>
<dbReference type="STRING" id="735517.SAMN05444272_2347"/>
<dbReference type="Pfam" id="PF04055">
    <property type="entry name" value="Radical_SAM"/>
    <property type="match status" value="1"/>
</dbReference>
<dbReference type="NCBIfam" id="TIGR03975">
    <property type="entry name" value="rSAM_ocin_1"/>
    <property type="match status" value="1"/>
</dbReference>
<proteinExistence type="predicted"/>
<gene>
    <name evidence="7" type="ORF">SAMN05444272_2347</name>
</gene>
<dbReference type="InterPro" id="IPR058240">
    <property type="entry name" value="rSAM_sf"/>
</dbReference>
<evidence type="ECO:0000259" key="6">
    <source>
        <dbReference type="PROSITE" id="PS51918"/>
    </source>
</evidence>
<keyword evidence="8" id="KW-1185">Reference proteome</keyword>
<comment type="cofactor">
    <cofactor evidence="1">
        <name>[4Fe-4S] cluster</name>
        <dbReference type="ChEBI" id="CHEBI:49883"/>
    </cofactor>
</comment>
<dbReference type="GO" id="GO:0051536">
    <property type="term" value="F:iron-sulfur cluster binding"/>
    <property type="evidence" value="ECO:0007669"/>
    <property type="project" value="UniProtKB-KW"/>
</dbReference>
<dbReference type="SFLD" id="SFLDG01082">
    <property type="entry name" value="B12-binding_domain_containing"/>
    <property type="match status" value="1"/>
</dbReference>
<dbReference type="SMART" id="SM00729">
    <property type="entry name" value="Elp3"/>
    <property type="match status" value="1"/>
</dbReference>
<evidence type="ECO:0000256" key="3">
    <source>
        <dbReference type="ARBA" id="ARBA00022723"/>
    </source>
</evidence>
<dbReference type="GO" id="GO:0003824">
    <property type="term" value="F:catalytic activity"/>
    <property type="evidence" value="ECO:0007669"/>
    <property type="project" value="InterPro"/>
</dbReference>
<evidence type="ECO:0000256" key="5">
    <source>
        <dbReference type="ARBA" id="ARBA00023014"/>
    </source>
</evidence>
<dbReference type="InterPro" id="IPR051198">
    <property type="entry name" value="BchE-like"/>
</dbReference>
<dbReference type="RefSeq" id="WP_073013228.1">
    <property type="nucleotide sequence ID" value="NZ_FRBW01000002.1"/>
</dbReference>
<dbReference type="InterPro" id="IPR006638">
    <property type="entry name" value="Elp3/MiaA/NifB-like_rSAM"/>
</dbReference>
<dbReference type="EMBL" id="FRBW01000002">
    <property type="protein sequence ID" value="SHM32586.1"/>
    <property type="molecule type" value="Genomic_DNA"/>
</dbReference>
<dbReference type="GO" id="GO:0005829">
    <property type="term" value="C:cytosol"/>
    <property type="evidence" value="ECO:0007669"/>
    <property type="project" value="TreeGrafter"/>
</dbReference>
<dbReference type="InterPro" id="IPR007197">
    <property type="entry name" value="rSAM"/>
</dbReference>
<dbReference type="SUPFAM" id="SSF102114">
    <property type="entry name" value="Radical SAM enzymes"/>
    <property type="match status" value="1"/>
</dbReference>
<dbReference type="SFLD" id="SFLDS00029">
    <property type="entry name" value="Radical_SAM"/>
    <property type="match status" value="1"/>
</dbReference>
<keyword evidence="5" id="KW-0411">Iron-sulfur</keyword>
<dbReference type="PANTHER" id="PTHR43409:SF7">
    <property type="entry name" value="BLL1977 PROTEIN"/>
    <property type="match status" value="1"/>
</dbReference>
<dbReference type="AlphaFoldDB" id="A0A1M7HVR2"/>
<evidence type="ECO:0000313" key="8">
    <source>
        <dbReference type="Proteomes" id="UP000186002"/>
    </source>
</evidence>
<protein>
    <submittedName>
        <fullName evidence="7">Ribosomal peptide maturation radical SAM protein 1</fullName>
    </submittedName>
</protein>